<keyword evidence="4" id="KW-1185">Reference proteome</keyword>
<name>A0AA35SP49_GEOBA</name>
<dbReference type="GO" id="GO:0007165">
    <property type="term" value="P:signal transduction"/>
    <property type="evidence" value="ECO:0007669"/>
    <property type="project" value="InterPro"/>
</dbReference>
<sequence>MGATLPRANLSGCRLNPCHLYRADLRQANLSRSLINGANLRGANLQRADLSEADMDRAVLSDANLSGANLRGTNLSRTNLTGANFTDADLTGAILHRAALTRSTLDGAILENADFYEATFNDVSLSATKFAGSIVGYTVFQNCDLSKTEGLDQVRHDAPSSVGLDTLYRSGGRIEDIFLRNAGTPDSIREFQRILLETPPLSGDFFISCASQDAATAQALQADLQSQGVRCWVFSEDFRGSALVERHSTSDQEEVERWLRDYDKLIVLCTDNALDSEKIRNDITQAQQLQQSKDEWLLYLVDPSGRLGQSRNRLARTLSSEHVVFDLGGKDSDLEKYQGELSRLAESLLTSQPRSAGIPTYEEFRL</sequence>
<protein>
    <submittedName>
        <fullName evidence="3">Uncharacterized protein slr0516</fullName>
    </submittedName>
</protein>
<evidence type="ECO:0000256" key="1">
    <source>
        <dbReference type="ARBA" id="ARBA00022737"/>
    </source>
</evidence>
<keyword evidence="1" id="KW-0677">Repeat</keyword>
<dbReference type="SUPFAM" id="SSF141571">
    <property type="entry name" value="Pentapeptide repeat-like"/>
    <property type="match status" value="1"/>
</dbReference>
<reference evidence="3" key="1">
    <citation type="submission" date="2023-03" db="EMBL/GenBank/DDBJ databases">
        <authorList>
            <person name="Steffen K."/>
            <person name="Cardenas P."/>
        </authorList>
    </citation>
    <scope>NUCLEOTIDE SEQUENCE</scope>
</reference>
<dbReference type="Gene3D" id="2.160.20.80">
    <property type="entry name" value="E3 ubiquitin-protein ligase SopA"/>
    <property type="match status" value="1"/>
</dbReference>
<dbReference type="Proteomes" id="UP001174909">
    <property type="component" value="Unassembled WGS sequence"/>
</dbReference>
<dbReference type="Gene3D" id="3.40.50.10140">
    <property type="entry name" value="Toll/interleukin-1 receptor homology (TIR) domain"/>
    <property type="match status" value="1"/>
</dbReference>
<dbReference type="InterPro" id="IPR035897">
    <property type="entry name" value="Toll_tir_struct_dom_sf"/>
</dbReference>
<dbReference type="Pfam" id="PF00805">
    <property type="entry name" value="Pentapeptide"/>
    <property type="match status" value="2"/>
</dbReference>
<dbReference type="PANTHER" id="PTHR47485">
    <property type="entry name" value="THYLAKOID LUMENAL 17.4 KDA PROTEIN, CHLOROPLASTIC"/>
    <property type="match status" value="1"/>
</dbReference>
<evidence type="ECO:0000313" key="3">
    <source>
        <dbReference type="EMBL" id="CAI8032707.1"/>
    </source>
</evidence>
<proteinExistence type="predicted"/>
<dbReference type="InterPro" id="IPR001646">
    <property type="entry name" value="5peptide_repeat"/>
</dbReference>
<dbReference type="Pfam" id="PF13676">
    <property type="entry name" value="TIR_2"/>
    <property type="match status" value="1"/>
</dbReference>
<evidence type="ECO:0000313" key="4">
    <source>
        <dbReference type="Proteomes" id="UP001174909"/>
    </source>
</evidence>
<dbReference type="EMBL" id="CASHTH010002619">
    <property type="protein sequence ID" value="CAI8032707.1"/>
    <property type="molecule type" value="Genomic_DNA"/>
</dbReference>
<organism evidence="3 4">
    <name type="scientific">Geodia barretti</name>
    <name type="common">Barrett's horny sponge</name>
    <dbReference type="NCBI Taxonomy" id="519541"/>
    <lineage>
        <taxon>Eukaryota</taxon>
        <taxon>Metazoa</taxon>
        <taxon>Porifera</taxon>
        <taxon>Demospongiae</taxon>
        <taxon>Heteroscleromorpha</taxon>
        <taxon>Tetractinellida</taxon>
        <taxon>Astrophorina</taxon>
        <taxon>Geodiidae</taxon>
        <taxon>Geodia</taxon>
    </lineage>
</organism>
<evidence type="ECO:0000259" key="2">
    <source>
        <dbReference type="Pfam" id="PF13676"/>
    </source>
</evidence>
<feature type="domain" description="TIR" evidence="2">
    <location>
        <begin position="205"/>
        <end position="298"/>
    </location>
</feature>
<dbReference type="AlphaFoldDB" id="A0AA35SP49"/>
<comment type="caution">
    <text evidence="3">The sequence shown here is derived from an EMBL/GenBank/DDBJ whole genome shotgun (WGS) entry which is preliminary data.</text>
</comment>
<dbReference type="InterPro" id="IPR000157">
    <property type="entry name" value="TIR_dom"/>
</dbReference>
<gene>
    <name evidence="3" type="ORF">GBAR_LOCUS18465</name>
</gene>
<dbReference type="SUPFAM" id="SSF52200">
    <property type="entry name" value="Toll/Interleukin receptor TIR domain"/>
    <property type="match status" value="1"/>
</dbReference>
<accession>A0AA35SP49</accession>
<dbReference type="PANTHER" id="PTHR47485:SF1">
    <property type="entry name" value="THYLAKOID LUMENAL 17.4 KDA PROTEIN, CHLOROPLASTIC"/>
    <property type="match status" value="1"/>
</dbReference>